<dbReference type="Proteomes" id="UP000247233">
    <property type="component" value="Unassembled WGS sequence"/>
</dbReference>
<keyword evidence="3" id="KW-1185">Reference proteome</keyword>
<dbReference type="AlphaFoldDB" id="A0A317VKD8"/>
<comment type="caution">
    <text evidence="2">The sequence shown here is derived from an EMBL/GenBank/DDBJ whole genome shotgun (WGS) entry which is preliminary data.</text>
</comment>
<reference evidence="2 3" key="1">
    <citation type="submission" date="2016-12" db="EMBL/GenBank/DDBJ databases">
        <title>The genomes of Aspergillus section Nigri reveals drivers in fungal speciation.</title>
        <authorList>
            <consortium name="DOE Joint Genome Institute"/>
            <person name="Vesth T.C."/>
            <person name="Nybo J."/>
            <person name="Theobald S."/>
            <person name="Brandl J."/>
            <person name="Frisvad J.C."/>
            <person name="Nielsen K.F."/>
            <person name="Lyhne E.K."/>
            <person name="Kogle M.E."/>
            <person name="Kuo A."/>
            <person name="Riley R."/>
            <person name="Clum A."/>
            <person name="Nolan M."/>
            <person name="Lipzen A."/>
            <person name="Salamov A."/>
            <person name="Henrissat B."/>
            <person name="Wiebenga A."/>
            <person name="De Vries R.P."/>
            <person name="Grigoriev I.V."/>
            <person name="Mortensen U.H."/>
            <person name="Andersen M.R."/>
            <person name="Baker S.E."/>
        </authorList>
    </citation>
    <scope>NUCLEOTIDE SEQUENCE [LARGE SCALE GENOMIC DNA]</scope>
    <source>
        <strain evidence="2 3">CBS 117.55</strain>
    </source>
</reference>
<name>A0A317VKD8_9EURO</name>
<feature type="compositionally biased region" description="Low complexity" evidence="1">
    <location>
        <begin position="135"/>
        <end position="150"/>
    </location>
</feature>
<dbReference type="EMBL" id="MSFL01000023">
    <property type="protein sequence ID" value="PWY74365.1"/>
    <property type="molecule type" value="Genomic_DNA"/>
</dbReference>
<proteinExistence type="predicted"/>
<evidence type="ECO:0000256" key="1">
    <source>
        <dbReference type="SAM" id="MobiDB-lite"/>
    </source>
</evidence>
<organism evidence="2 3">
    <name type="scientific">Aspergillus heteromorphus CBS 117.55</name>
    <dbReference type="NCBI Taxonomy" id="1448321"/>
    <lineage>
        <taxon>Eukaryota</taxon>
        <taxon>Fungi</taxon>
        <taxon>Dikarya</taxon>
        <taxon>Ascomycota</taxon>
        <taxon>Pezizomycotina</taxon>
        <taxon>Eurotiomycetes</taxon>
        <taxon>Eurotiomycetidae</taxon>
        <taxon>Eurotiales</taxon>
        <taxon>Aspergillaceae</taxon>
        <taxon>Aspergillus</taxon>
        <taxon>Aspergillus subgen. Circumdati</taxon>
    </lineage>
</organism>
<dbReference type="VEuPathDB" id="FungiDB:BO70DRAFT_431244"/>
<evidence type="ECO:0000313" key="2">
    <source>
        <dbReference type="EMBL" id="PWY74365.1"/>
    </source>
</evidence>
<gene>
    <name evidence="2" type="ORF">BO70DRAFT_431244</name>
</gene>
<feature type="region of interest" description="Disordered" evidence="1">
    <location>
        <begin position="134"/>
        <end position="159"/>
    </location>
</feature>
<dbReference type="GeneID" id="37070459"/>
<sequence length="159" mass="17174">MSSTVEGDELQKVIANMPTRMALPPRHRDLSLSDSEISLLELGPSLTKSALLSRNVMKAHIPAGDQIGRTVVENRTYERTWVGDQTFEQTRQRYTVNWGGEDIHAGTGTETVPIIQTDAPVIGGTDGTGMRVGDTSGAGSETGTETISTAMPGRRYPCR</sequence>
<evidence type="ECO:0000313" key="3">
    <source>
        <dbReference type="Proteomes" id="UP000247233"/>
    </source>
</evidence>
<dbReference type="RefSeq" id="XP_025397012.1">
    <property type="nucleotide sequence ID" value="XM_025548222.1"/>
</dbReference>
<accession>A0A317VKD8</accession>
<protein>
    <submittedName>
        <fullName evidence="2">Uncharacterized protein</fullName>
    </submittedName>
</protein>